<sequence>MSFYTDNEHEKGRLATLHWLVHPPETAAEFFLYGEYAFRLYEFRKAFAAYKHAANEEIGALFKLGWCFMHGYGTATDKRKAASCFGRLLKSASEKEARHRYYIGMCYLYGSDSLKDEEHIWYLFANCSEKIEAALYEQGLFFIDDRKSFAKDLPNAVFYLRKAYDMGEERAVFAMEDLFHLYKKDYPDHTELVQAYSWRLGRILRAAEKSPCREYYLRLSDCYRQGFPDDSPGNRKKFLRLADEYKRFAEILPIEDDAT</sequence>
<reference evidence="1 2" key="1">
    <citation type="submission" date="2023-07" db="EMBL/GenBank/DDBJ databases">
        <title>Genomic Encyclopedia of Type Strains, Phase IV (KMG-IV): sequencing the most valuable type-strain genomes for metagenomic binning, comparative biology and taxonomic classification.</title>
        <authorList>
            <person name="Goeker M."/>
        </authorList>
    </citation>
    <scope>NUCLEOTIDE SEQUENCE [LARGE SCALE GENOMIC DNA]</scope>
    <source>
        <strain evidence="1 2">DSM 16980</strain>
    </source>
</reference>
<dbReference type="Gene3D" id="1.25.40.10">
    <property type="entry name" value="Tetratricopeptide repeat domain"/>
    <property type="match status" value="1"/>
</dbReference>
<dbReference type="SUPFAM" id="SSF81901">
    <property type="entry name" value="HCP-like"/>
    <property type="match status" value="1"/>
</dbReference>
<dbReference type="InterPro" id="IPR011990">
    <property type="entry name" value="TPR-like_helical_dom_sf"/>
</dbReference>
<comment type="caution">
    <text evidence="1">The sequence shown here is derived from an EMBL/GenBank/DDBJ whole genome shotgun (WGS) entry which is preliminary data.</text>
</comment>
<name>A0ABT9YAF1_9FIRM</name>
<proteinExistence type="predicted"/>
<organism evidence="1 2">
    <name type="scientific">Pectinatus haikarae</name>
    <dbReference type="NCBI Taxonomy" id="349096"/>
    <lineage>
        <taxon>Bacteria</taxon>
        <taxon>Bacillati</taxon>
        <taxon>Bacillota</taxon>
        <taxon>Negativicutes</taxon>
        <taxon>Selenomonadales</taxon>
        <taxon>Selenomonadaceae</taxon>
        <taxon>Pectinatus</taxon>
    </lineage>
</organism>
<dbReference type="EMBL" id="JAUSUE010000022">
    <property type="protein sequence ID" value="MDQ0204816.1"/>
    <property type="molecule type" value="Genomic_DNA"/>
</dbReference>
<protein>
    <submittedName>
        <fullName evidence="1">TPR repeat protein</fullName>
    </submittedName>
</protein>
<accession>A0ABT9YAF1</accession>
<evidence type="ECO:0000313" key="1">
    <source>
        <dbReference type="EMBL" id="MDQ0204816.1"/>
    </source>
</evidence>
<dbReference type="RefSeq" id="WP_196605134.1">
    <property type="nucleotide sequence ID" value="NZ_CP116940.1"/>
</dbReference>
<evidence type="ECO:0000313" key="2">
    <source>
        <dbReference type="Proteomes" id="UP001239167"/>
    </source>
</evidence>
<keyword evidence="2" id="KW-1185">Reference proteome</keyword>
<dbReference type="Proteomes" id="UP001239167">
    <property type="component" value="Unassembled WGS sequence"/>
</dbReference>
<gene>
    <name evidence="1" type="ORF">J2S01_002550</name>
</gene>